<organism evidence="1 2">
    <name type="scientific">Clostridium mobile</name>
    <dbReference type="NCBI Taxonomy" id="2841512"/>
    <lineage>
        <taxon>Bacteria</taxon>
        <taxon>Bacillati</taxon>
        <taxon>Bacillota</taxon>
        <taxon>Clostridia</taxon>
        <taxon>Eubacteriales</taxon>
        <taxon>Clostridiaceae</taxon>
        <taxon>Clostridium</taxon>
    </lineage>
</organism>
<evidence type="ECO:0000313" key="2">
    <source>
        <dbReference type="Proteomes" id="UP000726170"/>
    </source>
</evidence>
<name>A0ABS6EDH3_9CLOT</name>
<dbReference type="Proteomes" id="UP000726170">
    <property type="component" value="Unassembled WGS sequence"/>
</dbReference>
<accession>A0ABS6EDH3</accession>
<sequence length="207" mass="24436">MAVNISKIKLIEIDEEQLNSFEGQDLINKKVRRTSKKDNHIKVNIENCLLSTIAYEAFPIDIEEIEECEPNFILSAALFGTNKIESQFSYWEIEMKMNNVSDEQIYEHIRKTYGDSDSFTKEDFEEIKNCSSFNDNYILRYVPLNKINMLIQQLDKTDIEDECRKLAEHMNIVFDFGLKDKNLFENIIQFYNNALQHNKSVLCILYF</sequence>
<dbReference type="EMBL" id="JAHLQF010000001">
    <property type="protein sequence ID" value="MBU5483248.1"/>
    <property type="molecule type" value="Genomic_DNA"/>
</dbReference>
<dbReference type="RefSeq" id="WP_216437644.1">
    <property type="nucleotide sequence ID" value="NZ_JAHLQF010000001.1"/>
</dbReference>
<proteinExistence type="predicted"/>
<evidence type="ECO:0000313" key="1">
    <source>
        <dbReference type="EMBL" id="MBU5483248.1"/>
    </source>
</evidence>
<keyword evidence="2" id="KW-1185">Reference proteome</keyword>
<comment type="caution">
    <text evidence="1">The sequence shown here is derived from an EMBL/GenBank/DDBJ whole genome shotgun (WGS) entry which is preliminary data.</text>
</comment>
<gene>
    <name evidence="1" type="ORF">KQI86_02840</name>
</gene>
<reference evidence="1 2" key="1">
    <citation type="submission" date="2021-06" db="EMBL/GenBank/DDBJ databases">
        <authorList>
            <person name="Sun Q."/>
            <person name="Li D."/>
        </authorList>
    </citation>
    <scope>NUCLEOTIDE SEQUENCE [LARGE SCALE GENOMIC DNA]</scope>
    <source>
        <strain evidence="1 2">MSJ-11</strain>
    </source>
</reference>
<protein>
    <submittedName>
        <fullName evidence="1">Uncharacterized protein</fullName>
    </submittedName>
</protein>